<dbReference type="OrthoDB" id="289721at2759"/>
<dbReference type="Proteomes" id="UP000186594">
    <property type="component" value="Unassembled WGS sequence"/>
</dbReference>
<evidence type="ECO:0000259" key="1">
    <source>
        <dbReference type="PROSITE" id="PS50086"/>
    </source>
</evidence>
<dbReference type="Gene3D" id="1.10.8.270">
    <property type="entry name" value="putative rabgap domain of human tbc1 domain family member 14 like domains"/>
    <property type="match status" value="1"/>
</dbReference>
<evidence type="ECO:0000313" key="2">
    <source>
        <dbReference type="EMBL" id="OLL26840.1"/>
    </source>
</evidence>
<dbReference type="GO" id="GO:0031267">
    <property type="term" value="F:small GTPase binding"/>
    <property type="evidence" value="ECO:0007669"/>
    <property type="project" value="TreeGrafter"/>
</dbReference>
<reference evidence="2 3" key="1">
    <citation type="submission" date="2016-04" db="EMBL/GenBank/DDBJ databases">
        <title>Evolutionary innovation and constraint leading to complex multicellularity in the Ascomycota.</title>
        <authorList>
            <person name="Cisse O."/>
            <person name="Nguyen A."/>
            <person name="Hewitt D.A."/>
            <person name="Jedd G."/>
            <person name="Stajich J.E."/>
        </authorList>
    </citation>
    <scope>NUCLEOTIDE SEQUENCE [LARGE SCALE GENOMIC DNA]</scope>
    <source>
        <strain evidence="2 3">DAH-3</strain>
    </source>
</reference>
<sequence length="538" mass="61520">MAVYDKAETMSTHSRSSMAHSCKMDFGDDFEDVQLDDVYPRKLPKSASTPFLGRQLAGSRKITPSTMYTLPTTSADHLHSGFREQRRRSTGGSSCLKPHRKTIKELEQECDDDDDVPEDTVFYNVPLSPIKIRSQYSRTYHKALGPDAREITARLAAQTSLTITHYRVGKTQSLPARPSEIVIDPMPISKEKQKILSKTRPSWLPPKSKKEDQKHLAEYERMMKKAVRAGEKKEREIIERIERERSLAETAKVWEKTLIPNWDTAIDDEGVRELWWSGLPPIVRGQVWEKAIGNALALSPNTFQIALDRAKKCNPRRDENSRATFEQIYLDVNATFPGLKIFQTSLKQDLTDLLMVCLSKLMIDYQAYAFYRKDIGYVPGAHLIAAILLLNIPRQLAFIALANILNRPIPLALLTCDTLAIENFSRIFSNRFQKKLPKLYCHLHIALELPVQLYLEPIVLSLFAAHAPLGIVFRICDIYFFEGDRFLLRALLGVISKMEGLLYGDKADVLNIFRFKPRPWDLGKEDEFIQLVRNVGRD</sequence>
<dbReference type="SMART" id="SM00164">
    <property type="entry name" value="TBC"/>
    <property type="match status" value="1"/>
</dbReference>
<feature type="domain" description="Rab-GAP TBC" evidence="1">
    <location>
        <begin position="278"/>
        <end position="483"/>
    </location>
</feature>
<dbReference type="EMBL" id="LXFE01000143">
    <property type="protein sequence ID" value="OLL26840.1"/>
    <property type="molecule type" value="Genomic_DNA"/>
</dbReference>
<protein>
    <submittedName>
        <fullName evidence="2">TBC domain-containing protein</fullName>
    </submittedName>
</protein>
<accession>A0A1U7LVY6</accession>
<dbReference type="STRING" id="1198029.A0A1U7LVY6"/>
<keyword evidence="3" id="KW-1185">Reference proteome</keyword>
<dbReference type="Pfam" id="PF00566">
    <property type="entry name" value="RabGAP-TBC"/>
    <property type="match status" value="1"/>
</dbReference>
<dbReference type="InterPro" id="IPR000195">
    <property type="entry name" value="Rab-GAP-TBC_dom"/>
</dbReference>
<dbReference type="Gene3D" id="1.10.10.750">
    <property type="entry name" value="Ypt/Rab-GAP domain of gyp1p, domain 1"/>
    <property type="match status" value="1"/>
</dbReference>
<gene>
    <name evidence="2" type="ORF">NEOLI_000916</name>
</gene>
<evidence type="ECO:0000313" key="3">
    <source>
        <dbReference type="Proteomes" id="UP000186594"/>
    </source>
</evidence>
<organism evidence="2 3">
    <name type="scientific">Neolecta irregularis (strain DAH-3)</name>
    <dbReference type="NCBI Taxonomy" id="1198029"/>
    <lineage>
        <taxon>Eukaryota</taxon>
        <taxon>Fungi</taxon>
        <taxon>Dikarya</taxon>
        <taxon>Ascomycota</taxon>
        <taxon>Taphrinomycotina</taxon>
        <taxon>Neolectales</taxon>
        <taxon>Neolectaceae</taxon>
        <taxon>Neolecta</taxon>
    </lineage>
</organism>
<proteinExistence type="predicted"/>
<dbReference type="PROSITE" id="PS50086">
    <property type="entry name" value="TBC_RABGAP"/>
    <property type="match status" value="1"/>
</dbReference>
<dbReference type="Gene3D" id="1.10.472.80">
    <property type="entry name" value="Ypt/Rab-GAP domain of gyp1p, domain 3"/>
    <property type="match status" value="1"/>
</dbReference>
<dbReference type="GO" id="GO:0005096">
    <property type="term" value="F:GTPase activator activity"/>
    <property type="evidence" value="ECO:0007669"/>
    <property type="project" value="TreeGrafter"/>
</dbReference>
<dbReference type="InterPro" id="IPR050302">
    <property type="entry name" value="Rab_GAP_TBC_domain"/>
</dbReference>
<comment type="caution">
    <text evidence="2">The sequence shown here is derived from an EMBL/GenBank/DDBJ whole genome shotgun (WGS) entry which is preliminary data.</text>
</comment>
<dbReference type="AlphaFoldDB" id="A0A1U7LVY6"/>
<dbReference type="PANTHER" id="PTHR47219:SF15">
    <property type="entry name" value="TBC1 DOMAIN FAMILY MEMBER 12 ISOFORM X1"/>
    <property type="match status" value="1"/>
</dbReference>
<dbReference type="PANTHER" id="PTHR47219">
    <property type="entry name" value="RAB GTPASE-ACTIVATING PROTEIN 1-LIKE"/>
    <property type="match status" value="1"/>
</dbReference>
<dbReference type="OMA" id="RICDIYF"/>
<name>A0A1U7LVY6_NEOID</name>
<dbReference type="InterPro" id="IPR035969">
    <property type="entry name" value="Rab-GAP_TBC_sf"/>
</dbReference>
<dbReference type="SUPFAM" id="SSF47923">
    <property type="entry name" value="Ypt/Rab-GAP domain of gyp1p"/>
    <property type="match status" value="2"/>
</dbReference>